<dbReference type="InterPro" id="IPR058240">
    <property type="entry name" value="rSAM_sf"/>
</dbReference>
<feature type="binding site" evidence="8">
    <location>
        <position position="158"/>
    </location>
    <ligand>
        <name>[4Fe-4S] cluster</name>
        <dbReference type="ChEBI" id="CHEBI:49883"/>
        <label>2</label>
        <note>4Fe-4S-S-AdoMet</note>
    </ligand>
</feature>
<dbReference type="HOGENOM" id="CLU_018697_0_1_10"/>
<dbReference type="GO" id="GO:0005829">
    <property type="term" value="C:cytosol"/>
    <property type="evidence" value="ECO:0007669"/>
    <property type="project" value="TreeGrafter"/>
</dbReference>
<reference evidence="12 13" key="1">
    <citation type="journal article" date="2011" name="Stand. Genomic Sci.">
        <title>Complete genome sequence of Haliscomenobacter hydrossis type strain (O).</title>
        <authorList>
            <consortium name="US DOE Joint Genome Institute (JGI-PGF)"/>
            <person name="Daligault H."/>
            <person name="Lapidus A."/>
            <person name="Zeytun A."/>
            <person name="Nolan M."/>
            <person name="Lucas S."/>
            <person name="Del Rio T.G."/>
            <person name="Tice H."/>
            <person name="Cheng J.F."/>
            <person name="Tapia R."/>
            <person name="Han C."/>
            <person name="Goodwin L."/>
            <person name="Pitluck S."/>
            <person name="Liolios K."/>
            <person name="Pagani I."/>
            <person name="Ivanova N."/>
            <person name="Huntemann M."/>
            <person name="Mavromatis K."/>
            <person name="Mikhailova N."/>
            <person name="Pati A."/>
            <person name="Chen A."/>
            <person name="Palaniappan K."/>
            <person name="Land M."/>
            <person name="Hauser L."/>
            <person name="Brambilla E.M."/>
            <person name="Rohde M."/>
            <person name="Verbarg S."/>
            <person name="Goker M."/>
            <person name="Bristow J."/>
            <person name="Eisen J.A."/>
            <person name="Markowitz V."/>
            <person name="Hugenholtz P."/>
            <person name="Kyrpides N.C."/>
            <person name="Klenk H.P."/>
            <person name="Woyke T."/>
        </authorList>
    </citation>
    <scope>NUCLEOTIDE SEQUENCE [LARGE SCALE GENOMIC DNA]</scope>
    <source>
        <strain evidence="13">ATCC 27775 / DSM 1100 / LMG 10767 / O</strain>
    </source>
</reference>
<dbReference type="Proteomes" id="UP000008461">
    <property type="component" value="Chromosome"/>
</dbReference>
<dbReference type="GO" id="GO:0103039">
    <property type="term" value="F:protein methylthiotransferase activity"/>
    <property type="evidence" value="ECO:0007669"/>
    <property type="project" value="UniProtKB-EC"/>
</dbReference>
<dbReference type="EMBL" id="CP002691">
    <property type="protein sequence ID" value="AEE48033.1"/>
    <property type="molecule type" value="Genomic_DNA"/>
</dbReference>
<proteinExistence type="inferred from homology"/>
<keyword evidence="6 8" id="KW-0408">Iron</keyword>
<dbReference type="Pfam" id="PF00919">
    <property type="entry name" value="UPF0004"/>
    <property type="match status" value="1"/>
</dbReference>
<evidence type="ECO:0000256" key="2">
    <source>
        <dbReference type="ARBA" id="ARBA00022490"/>
    </source>
</evidence>
<keyword evidence="5 8" id="KW-0479">Metal-binding</keyword>
<evidence type="ECO:0000256" key="7">
    <source>
        <dbReference type="ARBA" id="ARBA00023014"/>
    </source>
</evidence>
<evidence type="ECO:0000313" key="13">
    <source>
        <dbReference type="Proteomes" id="UP000008461"/>
    </source>
</evidence>
<comment type="catalytic activity">
    <reaction evidence="8">
        <text>L-aspartate(89)-[ribosomal protein uS12]-hydrogen + (sulfur carrier)-SH + AH2 + 2 S-adenosyl-L-methionine = 3-methylsulfanyl-L-aspartate(89)-[ribosomal protein uS12]-hydrogen + (sulfur carrier)-H + 5'-deoxyadenosine + L-methionine + A + S-adenosyl-L-homocysteine + 2 H(+)</text>
        <dbReference type="Rhea" id="RHEA:37087"/>
        <dbReference type="Rhea" id="RHEA-COMP:10460"/>
        <dbReference type="Rhea" id="RHEA-COMP:10461"/>
        <dbReference type="Rhea" id="RHEA-COMP:14737"/>
        <dbReference type="Rhea" id="RHEA-COMP:14739"/>
        <dbReference type="ChEBI" id="CHEBI:13193"/>
        <dbReference type="ChEBI" id="CHEBI:15378"/>
        <dbReference type="ChEBI" id="CHEBI:17319"/>
        <dbReference type="ChEBI" id="CHEBI:17499"/>
        <dbReference type="ChEBI" id="CHEBI:29917"/>
        <dbReference type="ChEBI" id="CHEBI:29961"/>
        <dbReference type="ChEBI" id="CHEBI:57844"/>
        <dbReference type="ChEBI" id="CHEBI:57856"/>
        <dbReference type="ChEBI" id="CHEBI:59789"/>
        <dbReference type="ChEBI" id="CHEBI:64428"/>
        <dbReference type="ChEBI" id="CHEBI:73599"/>
        <dbReference type="EC" id="2.8.4.4"/>
    </reaction>
</comment>
<keyword evidence="12" id="KW-0689">Ribosomal protein</keyword>
<dbReference type="CDD" id="cd01335">
    <property type="entry name" value="Radical_SAM"/>
    <property type="match status" value="1"/>
</dbReference>
<dbReference type="FunFam" id="3.80.30.20:FF:000001">
    <property type="entry name" value="tRNA-2-methylthio-N(6)-dimethylallyladenosine synthase 2"/>
    <property type="match status" value="1"/>
</dbReference>
<sequence length="437" mass="49913">MKARTLKADKVNVITLGCSKNLVDSENLITQLRGNDFDVVHDSQEEDANVVIINTCGFIDLAKQESIDTILEYAEVKKAGGIDKLFVTGCLSQRYKEDLELEIPEVDAYFGTLELPGLLAKLNADYKHELIGERLITTPMHYAYLKISEGCNRTCSFCAIPLMRGGHVSRPIEELVKEAQSLARRGVKEIMLIAQELTYYGLDIYKKRDLPRLLHALADVEGIEWIRLHYAYPSKFPLEILDVIAERPEICNYLDMPLQHASNSVLERMRRQITREETTELIQQARLRIPNLTLRTTMLVGYPQESDQEFQELCDFVQEMEFDRMGVFQYSHEESTRAYDVDDDVPAEVKAERANALMEIQQEISTRKNFEKVGKTFKTLFDRKEGGYFVGRTEGDSPEVDNEVLVPAKKNFARIGDFAQVRIAEASEYDIFGEIIA</sequence>
<dbReference type="PROSITE" id="PS51449">
    <property type="entry name" value="MTTASE_N"/>
    <property type="match status" value="1"/>
</dbReference>
<accession>F4KSR9</accession>
<dbReference type="PROSITE" id="PS50926">
    <property type="entry name" value="TRAM"/>
    <property type="match status" value="1"/>
</dbReference>
<feature type="binding site" evidence="8">
    <location>
        <position position="18"/>
    </location>
    <ligand>
        <name>[4Fe-4S] cluster</name>
        <dbReference type="ChEBI" id="CHEBI:49883"/>
        <label>1</label>
    </ligand>
</feature>
<keyword evidence="2 8" id="KW-0963">Cytoplasm</keyword>
<dbReference type="OrthoDB" id="9805215at2"/>
<gene>
    <name evidence="8" type="primary">rimO</name>
    <name evidence="12" type="ordered locus">Halhy_0120</name>
</gene>
<dbReference type="InterPro" id="IPR023404">
    <property type="entry name" value="rSAM_horseshoe"/>
</dbReference>
<feature type="domain" description="TRAM" evidence="9">
    <location>
        <begin position="370"/>
        <end position="437"/>
    </location>
</feature>
<feature type="domain" description="MTTase N-terminal" evidence="10">
    <location>
        <begin position="9"/>
        <end position="127"/>
    </location>
</feature>
<evidence type="ECO:0000313" key="12">
    <source>
        <dbReference type="EMBL" id="AEE48033.1"/>
    </source>
</evidence>
<keyword evidence="1 8" id="KW-0004">4Fe-4S</keyword>
<dbReference type="InterPro" id="IPR013848">
    <property type="entry name" value="Methylthiotransferase_N"/>
</dbReference>
<dbReference type="GO" id="GO:0051539">
    <property type="term" value="F:4 iron, 4 sulfur cluster binding"/>
    <property type="evidence" value="ECO:0007669"/>
    <property type="project" value="UniProtKB-UniRule"/>
</dbReference>
<dbReference type="PROSITE" id="PS01278">
    <property type="entry name" value="MTTASE_RADICAL"/>
    <property type="match status" value="1"/>
</dbReference>
<dbReference type="Gene3D" id="2.40.50.140">
    <property type="entry name" value="Nucleic acid-binding proteins"/>
    <property type="match status" value="1"/>
</dbReference>
<keyword evidence="12" id="KW-0687">Ribonucleoprotein</keyword>
<dbReference type="RefSeq" id="WP_013762597.1">
    <property type="nucleotide sequence ID" value="NC_015510.1"/>
</dbReference>
<evidence type="ECO:0000256" key="4">
    <source>
        <dbReference type="ARBA" id="ARBA00022691"/>
    </source>
</evidence>
<dbReference type="Pfam" id="PF18693">
    <property type="entry name" value="TRAM_2"/>
    <property type="match status" value="1"/>
</dbReference>
<feature type="binding site" evidence="8">
    <location>
        <position position="90"/>
    </location>
    <ligand>
        <name>[4Fe-4S] cluster</name>
        <dbReference type="ChEBI" id="CHEBI:49883"/>
        <label>1</label>
    </ligand>
</feature>
<dbReference type="SFLD" id="SFLDF00274">
    <property type="entry name" value="ribosomal_protein_S12_methylth"/>
    <property type="match status" value="1"/>
</dbReference>
<dbReference type="GO" id="GO:0046872">
    <property type="term" value="F:metal ion binding"/>
    <property type="evidence" value="ECO:0007669"/>
    <property type="project" value="UniProtKB-KW"/>
</dbReference>
<evidence type="ECO:0000259" key="10">
    <source>
        <dbReference type="PROSITE" id="PS51449"/>
    </source>
</evidence>
<dbReference type="KEGG" id="hhy:Halhy_0120"/>
<evidence type="ECO:0000256" key="6">
    <source>
        <dbReference type="ARBA" id="ARBA00023004"/>
    </source>
</evidence>
<dbReference type="Gene3D" id="3.80.30.20">
    <property type="entry name" value="tm_1862 like domain"/>
    <property type="match status" value="1"/>
</dbReference>
<dbReference type="PROSITE" id="PS51918">
    <property type="entry name" value="RADICAL_SAM"/>
    <property type="match status" value="1"/>
</dbReference>
<dbReference type="InterPro" id="IPR038135">
    <property type="entry name" value="Methylthiotransferase_N_sf"/>
</dbReference>
<evidence type="ECO:0000256" key="5">
    <source>
        <dbReference type="ARBA" id="ARBA00022723"/>
    </source>
</evidence>
<dbReference type="EC" id="2.8.4.4" evidence="8"/>
<dbReference type="InterPro" id="IPR002792">
    <property type="entry name" value="TRAM_dom"/>
</dbReference>
<comment type="cofactor">
    <cofactor evidence="8">
        <name>[4Fe-4S] cluster</name>
        <dbReference type="ChEBI" id="CHEBI:49883"/>
    </cofactor>
    <text evidence="8">Binds 2 [4Fe-4S] clusters. One cluster is coordinated with 3 cysteines and an exchangeable S-adenosyl-L-methionine.</text>
</comment>
<dbReference type="InterPro" id="IPR006638">
    <property type="entry name" value="Elp3/MiaA/NifB-like_rSAM"/>
</dbReference>
<dbReference type="Pfam" id="PF04055">
    <property type="entry name" value="Radical_SAM"/>
    <property type="match status" value="1"/>
</dbReference>
<dbReference type="HAMAP" id="MF_01865">
    <property type="entry name" value="MTTase_RimO"/>
    <property type="match status" value="1"/>
</dbReference>
<dbReference type="InterPro" id="IPR005840">
    <property type="entry name" value="Ribosomal_uS12_MeSTrfase_RimO"/>
</dbReference>
<dbReference type="STRING" id="760192.Halhy_0120"/>
<protein>
    <recommendedName>
        <fullName evidence="8">Ribosomal protein uS12 methylthiotransferase RimO</fullName>
        <shortName evidence="8">uS12 MTTase</shortName>
        <shortName evidence="8">uS12 methylthiotransferase</shortName>
        <ecNumber evidence="8">2.8.4.4</ecNumber>
    </recommendedName>
    <alternativeName>
        <fullName evidence="8">Ribosomal protein uS12 (aspartate-C(3))-methylthiotransferase</fullName>
    </alternativeName>
    <alternativeName>
        <fullName evidence="8">Ribosome maturation factor RimO</fullName>
    </alternativeName>
</protein>
<feature type="binding site" evidence="8">
    <location>
        <position position="155"/>
    </location>
    <ligand>
        <name>[4Fe-4S] cluster</name>
        <dbReference type="ChEBI" id="CHEBI:49883"/>
        <label>2</label>
        <note>4Fe-4S-S-AdoMet</note>
    </ligand>
</feature>
<dbReference type="InterPro" id="IPR012340">
    <property type="entry name" value="NA-bd_OB-fold"/>
</dbReference>
<name>F4KSR9_HALH1</name>
<organism evidence="12 13">
    <name type="scientific">Haliscomenobacter hydrossis (strain ATCC 27775 / DSM 1100 / LMG 10767 / O)</name>
    <dbReference type="NCBI Taxonomy" id="760192"/>
    <lineage>
        <taxon>Bacteria</taxon>
        <taxon>Pseudomonadati</taxon>
        <taxon>Bacteroidota</taxon>
        <taxon>Saprospiria</taxon>
        <taxon>Saprospirales</taxon>
        <taxon>Haliscomenobacteraceae</taxon>
        <taxon>Haliscomenobacter</taxon>
    </lineage>
</organism>
<reference key="2">
    <citation type="submission" date="2011-04" db="EMBL/GenBank/DDBJ databases">
        <title>Complete sequence of chromosome of Haliscomenobacter hydrossis DSM 1100.</title>
        <authorList>
            <consortium name="US DOE Joint Genome Institute (JGI-PGF)"/>
            <person name="Lucas S."/>
            <person name="Han J."/>
            <person name="Lapidus A."/>
            <person name="Bruce D."/>
            <person name="Goodwin L."/>
            <person name="Pitluck S."/>
            <person name="Peters L."/>
            <person name="Kyrpides N."/>
            <person name="Mavromatis K."/>
            <person name="Ivanova N."/>
            <person name="Ovchinnikova G."/>
            <person name="Pagani I."/>
            <person name="Daligault H."/>
            <person name="Detter J.C."/>
            <person name="Han C."/>
            <person name="Land M."/>
            <person name="Hauser L."/>
            <person name="Markowitz V."/>
            <person name="Cheng J.-F."/>
            <person name="Hugenholtz P."/>
            <person name="Woyke T."/>
            <person name="Wu D."/>
            <person name="Verbarg S."/>
            <person name="Frueling A."/>
            <person name="Brambilla E."/>
            <person name="Klenk H.-P."/>
            <person name="Eisen J.A."/>
        </authorList>
    </citation>
    <scope>NUCLEOTIDE SEQUENCE</scope>
    <source>
        <strain>DSM 1100</strain>
    </source>
</reference>
<feature type="domain" description="Radical SAM core" evidence="11">
    <location>
        <begin position="137"/>
        <end position="367"/>
    </location>
</feature>
<feature type="binding site" evidence="8">
    <location>
        <position position="151"/>
    </location>
    <ligand>
        <name>[4Fe-4S] cluster</name>
        <dbReference type="ChEBI" id="CHEBI:49883"/>
        <label>2</label>
        <note>4Fe-4S-S-AdoMet</note>
    </ligand>
</feature>
<dbReference type="GO" id="GO:0005840">
    <property type="term" value="C:ribosome"/>
    <property type="evidence" value="ECO:0007669"/>
    <property type="project" value="UniProtKB-KW"/>
</dbReference>
<dbReference type="GO" id="GO:0035599">
    <property type="term" value="F:aspartic acid methylthiotransferase activity"/>
    <property type="evidence" value="ECO:0007669"/>
    <property type="project" value="TreeGrafter"/>
</dbReference>
<comment type="similarity">
    <text evidence="8">Belongs to the methylthiotransferase family. RimO subfamily.</text>
</comment>
<dbReference type="SUPFAM" id="SSF102114">
    <property type="entry name" value="Radical SAM enzymes"/>
    <property type="match status" value="1"/>
</dbReference>
<dbReference type="AlphaFoldDB" id="F4KSR9"/>
<dbReference type="SFLD" id="SFLDS00029">
    <property type="entry name" value="Radical_SAM"/>
    <property type="match status" value="1"/>
</dbReference>
<dbReference type="NCBIfam" id="TIGR00089">
    <property type="entry name" value="MiaB/RimO family radical SAM methylthiotransferase"/>
    <property type="match status" value="1"/>
</dbReference>
<evidence type="ECO:0000256" key="8">
    <source>
        <dbReference type="HAMAP-Rule" id="MF_01865"/>
    </source>
</evidence>
<feature type="binding site" evidence="8">
    <location>
        <position position="56"/>
    </location>
    <ligand>
        <name>[4Fe-4S] cluster</name>
        <dbReference type="ChEBI" id="CHEBI:49883"/>
        <label>1</label>
    </ligand>
</feature>
<keyword evidence="4 8" id="KW-0949">S-adenosyl-L-methionine</keyword>
<dbReference type="NCBIfam" id="TIGR01125">
    <property type="entry name" value="30S ribosomal protein S12 methylthiotransferase RimO"/>
    <property type="match status" value="1"/>
</dbReference>
<keyword evidence="7 8" id="KW-0411">Iron-sulfur</keyword>
<evidence type="ECO:0000256" key="3">
    <source>
        <dbReference type="ARBA" id="ARBA00022679"/>
    </source>
</evidence>
<comment type="function">
    <text evidence="8">Catalyzes the methylthiolation of an aspartic acid residue of ribosomal protein uS12.</text>
</comment>
<keyword evidence="3 8" id="KW-0808">Transferase</keyword>
<keyword evidence="13" id="KW-1185">Reference proteome</keyword>
<dbReference type="SFLD" id="SFLDG01082">
    <property type="entry name" value="B12-binding_domain_containing"/>
    <property type="match status" value="1"/>
</dbReference>
<dbReference type="SMART" id="SM00729">
    <property type="entry name" value="Elp3"/>
    <property type="match status" value="1"/>
</dbReference>
<dbReference type="PANTHER" id="PTHR43837">
    <property type="entry name" value="RIBOSOMAL PROTEIN S12 METHYLTHIOTRANSFERASE RIMO"/>
    <property type="match status" value="1"/>
</dbReference>
<dbReference type="PANTHER" id="PTHR43837:SF1">
    <property type="entry name" value="RIBOSOMAL PROTEIN US12 METHYLTHIOTRANSFERASE RIMO"/>
    <property type="match status" value="1"/>
</dbReference>
<dbReference type="eggNOG" id="COG0621">
    <property type="taxonomic scope" value="Bacteria"/>
</dbReference>
<dbReference type="InterPro" id="IPR020612">
    <property type="entry name" value="Methylthiotransferase_CS"/>
</dbReference>
<evidence type="ECO:0000256" key="1">
    <source>
        <dbReference type="ARBA" id="ARBA00022485"/>
    </source>
</evidence>
<evidence type="ECO:0000259" key="11">
    <source>
        <dbReference type="PROSITE" id="PS51918"/>
    </source>
</evidence>
<evidence type="ECO:0000259" key="9">
    <source>
        <dbReference type="PROSITE" id="PS50926"/>
    </source>
</evidence>
<dbReference type="InterPro" id="IPR007197">
    <property type="entry name" value="rSAM"/>
</dbReference>
<dbReference type="Gene3D" id="3.40.50.12160">
    <property type="entry name" value="Methylthiotransferase, N-terminal domain"/>
    <property type="match status" value="1"/>
</dbReference>
<dbReference type="GO" id="GO:0006400">
    <property type="term" value="P:tRNA modification"/>
    <property type="evidence" value="ECO:0007669"/>
    <property type="project" value="InterPro"/>
</dbReference>
<dbReference type="SFLD" id="SFLDG01061">
    <property type="entry name" value="methylthiotransferase"/>
    <property type="match status" value="1"/>
</dbReference>
<comment type="subcellular location">
    <subcellularLocation>
        <location evidence="8">Cytoplasm</location>
    </subcellularLocation>
</comment>
<dbReference type="InterPro" id="IPR005839">
    <property type="entry name" value="Methylthiotransferase"/>
</dbReference>